<feature type="non-terminal residue" evidence="2">
    <location>
        <position position="149"/>
    </location>
</feature>
<reference evidence="2" key="1">
    <citation type="journal article" date="2015" name="Nature">
        <title>Complex archaea that bridge the gap between prokaryotes and eukaryotes.</title>
        <authorList>
            <person name="Spang A."/>
            <person name="Saw J.H."/>
            <person name="Jorgensen S.L."/>
            <person name="Zaremba-Niedzwiedzka K."/>
            <person name="Martijn J."/>
            <person name="Lind A.E."/>
            <person name="van Eijk R."/>
            <person name="Schleper C."/>
            <person name="Guy L."/>
            <person name="Ettema T.J."/>
        </authorList>
    </citation>
    <scope>NUCLEOTIDE SEQUENCE</scope>
</reference>
<organism evidence="2">
    <name type="scientific">marine sediment metagenome</name>
    <dbReference type="NCBI Taxonomy" id="412755"/>
    <lineage>
        <taxon>unclassified sequences</taxon>
        <taxon>metagenomes</taxon>
        <taxon>ecological metagenomes</taxon>
    </lineage>
</organism>
<name>A0A0F9FUD8_9ZZZZ</name>
<accession>A0A0F9FUD8</accession>
<proteinExistence type="predicted"/>
<evidence type="ECO:0008006" key="3">
    <source>
        <dbReference type="Google" id="ProtNLM"/>
    </source>
</evidence>
<protein>
    <recommendedName>
        <fullName evidence="3">Porin domain-containing protein</fullName>
    </recommendedName>
</protein>
<keyword evidence="1" id="KW-0175">Coiled coil</keyword>
<dbReference type="AlphaFoldDB" id="A0A0F9FUD8"/>
<gene>
    <name evidence="2" type="ORF">LCGC14_1990160</name>
</gene>
<feature type="coiled-coil region" evidence="1">
    <location>
        <begin position="25"/>
        <end position="59"/>
    </location>
</feature>
<dbReference type="EMBL" id="LAZR01022429">
    <property type="protein sequence ID" value="KKL81896.1"/>
    <property type="molecule type" value="Genomic_DNA"/>
</dbReference>
<evidence type="ECO:0000256" key="1">
    <source>
        <dbReference type="SAM" id="Coils"/>
    </source>
</evidence>
<sequence>MKLKYRLTAIILANAFVNPIYAQTVEINATELANLKAQILALQNRLSQLEEQADASTSQLASNADTKAELASQEGSDTILESKDGITVGGAIRTNYSYTSYDEGNKNRGGDFDFDIFRLNLSGTIGDVSLNGEIRFFDYMTAIKYAYVG</sequence>
<comment type="caution">
    <text evidence="2">The sequence shown here is derived from an EMBL/GenBank/DDBJ whole genome shotgun (WGS) entry which is preliminary data.</text>
</comment>
<evidence type="ECO:0000313" key="2">
    <source>
        <dbReference type="EMBL" id="KKL81896.1"/>
    </source>
</evidence>